<organism evidence="8 9">
    <name type="scientific">Streptomonospora mangrovi</name>
    <dbReference type="NCBI Taxonomy" id="2883123"/>
    <lineage>
        <taxon>Bacteria</taxon>
        <taxon>Bacillati</taxon>
        <taxon>Actinomycetota</taxon>
        <taxon>Actinomycetes</taxon>
        <taxon>Streptosporangiales</taxon>
        <taxon>Nocardiopsidaceae</taxon>
        <taxon>Streptomonospora</taxon>
    </lineage>
</organism>
<evidence type="ECO:0000313" key="8">
    <source>
        <dbReference type="EMBL" id="MDA0565349.1"/>
    </source>
</evidence>
<dbReference type="PANTHER" id="PTHR42790">
    <property type="entry name" value="AMINOTRANSFERASE"/>
    <property type="match status" value="1"/>
</dbReference>
<dbReference type="GO" id="GO:0030170">
    <property type="term" value="F:pyridoxal phosphate binding"/>
    <property type="evidence" value="ECO:0007669"/>
    <property type="project" value="InterPro"/>
</dbReference>
<dbReference type="SUPFAM" id="SSF53383">
    <property type="entry name" value="PLP-dependent transferases"/>
    <property type="match status" value="1"/>
</dbReference>
<gene>
    <name evidence="8" type="ORF">LG943_13645</name>
</gene>
<dbReference type="Gene3D" id="3.90.1150.10">
    <property type="entry name" value="Aspartate Aminotransferase, domain 1"/>
    <property type="match status" value="1"/>
</dbReference>
<feature type="domain" description="Aminotransferase class I/classII large" evidence="7">
    <location>
        <begin position="65"/>
        <end position="393"/>
    </location>
</feature>
<dbReference type="PANTHER" id="PTHR42790:SF19">
    <property type="entry name" value="KYNURENINE_ALPHA-AMINOADIPATE AMINOTRANSFERASE, MITOCHONDRIAL"/>
    <property type="match status" value="1"/>
</dbReference>
<dbReference type="GO" id="GO:0008483">
    <property type="term" value="F:transaminase activity"/>
    <property type="evidence" value="ECO:0007669"/>
    <property type="project" value="UniProtKB-KW"/>
</dbReference>
<dbReference type="InterPro" id="IPR015422">
    <property type="entry name" value="PyrdxlP-dep_Trfase_small"/>
</dbReference>
<reference evidence="8" key="1">
    <citation type="submission" date="2021-10" db="EMBL/GenBank/DDBJ databases">
        <title>Streptomonospora sp. nov., isolated from mangrove soil.</title>
        <authorList>
            <person name="Chen X."/>
            <person name="Ge X."/>
            <person name="Liu W."/>
        </authorList>
    </citation>
    <scope>NUCLEOTIDE SEQUENCE</scope>
    <source>
        <strain evidence="8">S1-112</strain>
    </source>
</reference>
<dbReference type="AlphaFoldDB" id="A0A9X3SHI7"/>
<dbReference type="EMBL" id="JAJAQC010000019">
    <property type="protein sequence ID" value="MDA0565349.1"/>
    <property type="molecule type" value="Genomic_DNA"/>
</dbReference>
<dbReference type="Pfam" id="PF00155">
    <property type="entry name" value="Aminotran_1_2"/>
    <property type="match status" value="1"/>
</dbReference>
<comment type="similarity">
    <text evidence="2">Belongs to the class-I pyridoxal-phosphate-dependent aminotransferase family.</text>
</comment>
<dbReference type="CDD" id="cd00609">
    <property type="entry name" value="AAT_like"/>
    <property type="match status" value="1"/>
</dbReference>
<keyword evidence="9" id="KW-1185">Reference proteome</keyword>
<evidence type="ECO:0000313" key="9">
    <source>
        <dbReference type="Proteomes" id="UP001140076"/>
    </source>
</evidence>
<keyword evidence="5" id="KW-0808">Transferase</keyword>
<comment type="cofactor">
    <cofactor evidence="1">
        <name>pyridoxal 5'-phosphate</name>
        <dbReference type="ChEBI" id="CHEBI:597326"/>
    </cofactor>
</comment>
<dbReference type="Gene3D" id="3.40.640.10">
    <property type="entry name" value="Type I PLP-dependent aspartate aminotransferase-like (Major domain)"/>
    <property type="match status" value="1"/>
</dbReference>
<proteinExistence type="inferred from homology"/>
<dbReference type="GO" id="GO:1901605">
    <property type="term" value="P:alpha-amino acid metabolic process"/>
    <property type="evidence" value="ECO:0007669"/>
    <property type="project" value="TreeGrafter"/>
</dbReference>
<keyword evidence="6" id="KW-0663">Pyridoxal phosphate</keyword>
<evidence type="ECO:0000256" key="2">
    <source>
        <dbReference type="ARBA" id="ARBA00007441"/>
    </source>
</evidence>
<dbReference type="InterPro" id="IPR015424">
    <property type="entry name" value="PyrdxlP-dep_Trfase"/>
</dbReference>
<evidence type="ECO:0000259" key="7">
    <source>
        <dbReference type="Pfam" id="PF00155"/>
    </source>
</evidence>
<comment type="caution">
    <text evidence="8">The sequence shown here is derived from an EMBL/GenBank/DDBJ whole genome shotgun (WGS) entry which is preliminary data.</text>
</comment>
<dbReference type="InterPro" id="IPR050859">
    <property type="entry name" value="Class-I_PLP-dep_aminotransf"/>
</dbReference>
<accession>A0A9X3SHI7</accession>
<evidence type="ECO:0000256" key="3">
    <source>
        <dbReference type="ARBA" id="ARBA00011738"/>
    </source>
</evidence>
<keyword evidence="4 8" id="KW-0032">Aminotransferase</keyword>
<protein>
    <submittedName>
        <fullName evidence="8">PLP-dependent aminotransferase family protein</fullName>
    </submittedName>
</protein>
<comment type="subunit">
    <text evidence="3">Homodimer.</text>
</comment>
<evidence type="ECO:0000256" key="1">
    <source>
        <dbReference type="ARBA" id="ARBA00001933"/>
    </source>
</evidence>
<dbReference type="Proteomes" id="UP001140076">
    <property type="component" value="Unassembled WGS sequence"/>
</dbReference>
<dbReference type="InterPro" id="IPR015421">
    <property type="entry name" value="PyrdxlP-dep_Trfase_major"/>
</dbReference>
<sequence length="402" mass="42632">MVQPAPPPPPAARLAGVGSSPVRDLLALVSSAKHRDLVSFAGGLPAPELFDGPALRDAYDRVLRDDPRRALQYSPTEGDPRLRDWIAHRHTGRGLPTDPAQVIVTTGSQQGLSLVAAALLDPGDTVLVEEPGYLAALQCFRLAGARVATVPTDDDGTVPEALAEAVRRHRPKLLYLVPTFQNPTGRTLPHERRAAIAAVAAEHGLWLVEDDPYSELRYAGDPLPSLAAYDGAADRTVVLGSLSKVMAPGMRLGWVRAPESLRPSIAVAKQAADLHTSTVDQAAAAAYLTTADFAAHVDRLCAAYRPRRDAMLAGLPAALPQGSTWTRPEGGMFVWARLPDGADAQSHLPAALDSGVAFVPGAPFYAEHPDPATLRLSFTTHTPEEIEKGLARLGAVLSQAAH</sequence>
<dbReference type="FunFam" id="3.40.640.10:FF:000053">
    <property type="entry name" value="Aminotransferase, class I"/>
    <property type="match status" value="1"/>
</dbReference>
<dbReference type="RefSeq" id="WP_270072621.1">
    <property type="nucleotide sequence ID" value="NZ_JAJAQC010000019.1"/>
</dbReference>
<evidence type="ECO:0000256" key="5">
    <source>
        <dbReference type="ARBA" id="ARBA00022679"/>
    </source>
</evidence>
<name>A0A9X3SHI7_9ACTN</name>
<evidence type="ECO:0000256" key="6">
    <source>
        <dbReference type="ARBA" id="ARBA00022898"/>
    </source>
</evidence>
<dbReference type="InterPro" id="IPR004839">
    <property type="entry name" value="Aminotransferase_I/II_large"/>
</dbReference>
<evidence type="ECO:0000256" key="4">
    <source>
        <dbReference type="ARBA" id="ARBA00022576"/>
    </source>
</evidence>